<keyword evidence="1" id="KW-0433">Leucine-rich repeat</keyword>
<protein>
    <recommendedName>
        <fullName evidence="4">B30.2/SPRY domain-containing protein</fullName>
    </recommendedName>
</protein>
<dbReference type="Gene3D" id="3.80.10.10">
    <property type="entry name" value="Ribonuclease Inhibitor"/>
    <property type="match status" value="1"/>
</dbReference>
<dbReference type="Pfam" id="PF13516">
    <property type="entry name" value="LRR_6"/>
    <property type="match status" value="2"/>
</dbReference>
<dbReference type="InterPro" id="IPR001870">
    <property type="entry name" value="B30.2/SPRY"/>
</dbReference>
<dbReference type="Proteomes" id="UP001497482">
    <property type="component" value="Chromosome 3"/>
</dbReference>
<dbReference type="InterPro" id="IPR029495">
    <property type="entry name" value="NACHT-assoc"/>
</dbReference>
<dbReference type="CDD" id="cd13733">
    <property type="entry name" value="SPRY_PRY_C-I_1"/>
    <property type="match status" value="1"/>
</dbReference>
<feature type="region of interest" description="Disordered" evidence="3">
    <location>
        <begin position="389"/>
        <end position="419"/>
    </location>
</feature>
<feature type="compositionally biased region" description="Basic and acidic residues" evidence="3">
    <location>
        <begin position="401"/>
        <end position="419"/>
    </location>
</feature>
<dbReference type="Pfam" id="PF14484">
    <property type="entry name" value="FISNA"/>
    <property type="match status" value="1"/>
</dbReference>
<keyword evidence="6" id="KW-1185">Reference proteome</keyword>
<dbReference type="PROSITE" id="PS50188">
    <property type="entry name" value="B302_SPRY"/>
    <property type="match status" value="1"/>
</dbReference>
<dbReference type="InterPro" id="IPR043136">
    <property type="entry name" value="B30.2/SPRY_sf"/>
</dbReference>
<evidence type="ECO:0000313" key="5">
    <source>
        <dbReference type="EMBL" id="CAL1602733.1"/>
    </source>
</evidence>
<keyword evidence="2" id="KW-0677">Repeat</keyword>
<dbReference type="PROSITE" id="PS51450">
    <property type="entry name" value="LRR"/>
    <property type="match status" value="1"/>
</dbReference>
<dbReference type="InterPro" id="IPR051261">
    <property type="entry name" value="NLR"/>
</dbReference>
<evidence type="ECO:0000256" key="2">
    <source>
        <dbReference type="ARBA" id="ARBA00022737"/>
    </source>
</evidence>
<feature type="domain" description="B30.2/SPRY" evidence="4">
    <location>
        <begin position="181"/>
        <end position="385"/>
    </location>
</feature>
<feature type="compositionally biased region" description="Polar residues" evidence="3">
    <location>
        <begin position="389"/>
        <end position="400"/>
    </location>
</feature>
<gene>
    <name evidence="5" type="ORF">KC01_LOCUS30478</name>
</gene>
<dbReference type="EMBL" id="OZ035825">
    <property type="protein sequence ID" value="CAL1602733.1"/>
    <property type="molecule type" value="Genomic_DNA"/>
</dbReference>
<name>A0AAV2LQV5_KNICA</name>
<dbReference type="InterPro" id="IPR003877">
    <property type="entry name" value="SPRY_dom"/>
</dbReference>
<evidence type="ECO:0000259" key="4">
    <source>
        <dbReference type="PROSITE" id="PS50188"/>
    </source>
</evidence>
<dbReference type="InterPro" id="IPR032675">
    <property type="entry name" value="LRR_dom_sf"/>
</dbReference>
<dbReference type="InterPro" id="IPR001611">
    <property type="entry name" value="Leu-rich_rpt"/>
</dbReference>
<dbReference type="AlphaFoldDB" id="A0AAV2LQV5"/>
<dbReference type="SUPFAM" id="SSF52047">
    <property type="entry name" value="RNI-like"/>
    <property type="match status" value="1"/>
</dbReference>
<proteinExistence type="predicted"/>
<organism evidence="5 6">
    <name type="scientific">Knipowitschia caucasica</name>
    <name type="common">Caucasian dwarf goby</name>
    <name type="synonym">Pomatoschistus caucasicus</name>
    <dbReference type="NCBI Taxonomy" id="637954"/>
    <lineage>
        <taxon>Eukaryota</taxon>
        <taxon>Metazoa</taxon>
        <taxon>Chordata</taxon>
        <taxon>Craniata</taxon>
        <taxon>Vertebrata</taxon>
        <taxon>Euteleostomi</taxon>
        <taxon>Actinopterygii</taxon>
        <taxon>Neopterygii</taxon>
        <taxon>Teleostei</taxon>
        <taxon>Neoteleostei</taxon>
        <taxon>Acanthomorphata</taxon>
        <taxon>Gobiaria</taxon>
        <taxon>Gobiiformes</taxon>
        <taxon>Gobioidei</taxon>
        <taxon>Gobiidae</taxon>
        <taxon>Gobiinae</taxon>
        <taxon>Knipowitschia</taxon>
    </lineage>
</organism>
<dbReference type="PANTHER" id="PTHR24106">
    <property type="entry name" value="NACHT, LRR AND CARD DOMAINS-CONTAINING"/>
    <property type="match status" value="1"/>
</dbReference>
<dbReference type="SMART" id="SM00449">
    <property type="entry name" value="SPRY"/>
    <property type="match status" value="1"/>
</dbReference>
<dbReference type="InterPro" id="IPR013320">
    <property type="entry name" value="ConA-like_dom_sf"/>
</dbReference>
<evidence type="ECO:0000256" key="3">
    <source>
        <dbReference type="SAM" id="MobiDB-lite"/>
    </source>
</evidence>
<evidence type="ECO:0000313" key="6">
    <source>
        <dbReference type="Proteomes" id="UP001497482"/>
    </source>
</evidence>
<sequence length="419" mass="45909">MDQKELAERLWSRVSSGRSQRKLKVDLQQRFECVFEGIAKAGAPTLLKQIYTELYITEGGSSEVNQEHEWSALAFILLSSEEDLDQFELSRYCASEEALLRLLPVVKASTKALLSRCELSDRSCGALASVLSSQSSSLRVLDLSHNDLKDSGLKLLSDGLKSPHCKLETLSLSGCLVSEEGCASLASALRSNPSHLKELDLSYNHPGDTGVKLLSALLEDPHCTLHTLRLEPAGPWFLSPGPTRYFCDLTLDPNTAHRKLRLSDNNKEVVGKTEWDIGVVRESMSTQGKISLSPKSGQWVLWLRGGGQYRALAGRPVELTPCPPPQRVGVFVDYDEALVSFYDGDSGSLLHSFTDCSFREGLVPFFSPCNNDQGRNAAPLVLTPVCAPETSNAETSSAETVKTESEERPIQDPADQHTA</sequence>
<dbReference type="Gene3D" id="2.60.120.920">
    <property type="match status" value="2"/>
</dbReference>
<accession>A0AAV2LQV5</accession>
<evidence type="ECO:0000256" key="1">
    <source>
        <dbReference type="ARBA" id="ARBA00022614"/>
    </source>
</evidence>
<reference evidence="5 6" key="1">
    <citation type="submission" date="2024-04" db="EMBL/GenBank/DDBJ databases">
        <authorList>
            <person name="Waldvogel A.-M."/>
            <person name="Schoenle A."/>
        </authorList>
    </citation>
    <scope>NUCLEOTIDE SEQUENCE [LARGE SCALE GENOMIC DNA]</scope>
</reference>
<dbReference type="SMART" id="SM00368">
    <property type="entry name" value="LRR_RI"/>
    <property type="match status" value="4"/>
</dbReference>
<dbReference type="SUPFAM" id="SSF49899">
    <property type="entry name" value="Concanavalin A-like lectins/glucanases"/>
    <property type="match status" value="1"/>
</dbReference>
<dbReference type="SMART" id="SM01288">
    <property type="entry name" value="FISNA"/>
    <property type="match status" value="1"/>
</dbReference>
<dbReference type="Pfam" id="PF00622">
    <property type="entry name" value="SPRY"/>
    <property type="match status" value="1"/>
</dbReference>